<evidence type="ECO:0000256" key="3">
    <source>
        <dbReference type="ARBA" id="ARBA00022801"/>
    </source>
</evidence>
<keyword evidence="2" id="KW-0645">Protease</keyword>
<feature type="compositionally biased region" description="Polar residues" evidence="5">
    <location>
        <begin position="142"/>
        <end position="152"/>
    </location>
</feature>
<keyword evidence="3" id="KW-0378">Hydrolase</keyword>
<sequence>MWKPERCGMEMKPEASGQGRKRKNQDELGREMVPEALEQGKKPRYQDEGGTNLEFEEPRKAQKRVSQEQRDLELLSEQPSKEQIQERGEESSRQLKPLEWAKGPQEQVVTGKKSADGGKGRKRPYCVMEEYDQPHQRKKYQKLQQVFQPSDHVNSDPHSTHTTHMDTLRVKGCVEGHSRGSGTTQRDPKQSTVAAATECLSPDKREKPCSEKSSETQKKDEVNLEGRKGHHLEPDLLGAQTPFSLHSGGSRLLPNKMPEFTAKKMHVADQEKGRGMEEVLDVTEDMEKEIKNALGPGPQEEILSRAFKLQITRGDIQTLGNGQWLNDEIINFYMNLLVKRNENQGYPALHVFSTFFYPKLNHGGYSSVKRWTRGMNLFEKEIVLVPIHQKVHWSLIVIDLRKQSIVYFDSMGQTGQNICETIFQYLQNESKTRRNIELDPSEWKQYSVTSEEIPQQLNGSDCGMFTCKYADYISKDQPVTFSQQHMPIFRKRMVWEILHSHLL</sequence>
<organism evidence="7 8">
    <name type="scientific">Mesocricetus auratus</name>
    <name type="common">Golden hamster</name>
    <dbReference type="NCBI Taxonomy" id="10036"/>
    <lineage>
        <taxon>Eukaryota</taxon>
        <taxon>Metazoa</taxon>
        <taxon>Chordata</taxon>
        <taxon>Craniata</taxon>
        <taxon>Vertebrata</taxon>
        <taxon>Euteleostomi</taxon>
        <taxon>Mammalia</taxon>
        <taxon>Eutheria</taxon>
        <taxon>Euarchontoglires</taxon>
        <taxon>Glires</taxon>
        <taxon>Rodentia</taxon>
        <taxon>Myomorpha</taxon>
        <taxon>Muroidea</taxon>
        <taxon>Cricetidae</taxon>
        <taxon>Cricetinae</taxon>
        <taxon>Mesocricetus</taxon>
    </lineage>
</organism>
<evidence type="ECO:0000256" key="4">
    <source>
        <dbReference type="ARBA" id="ARBA00022807"/>
    </source>
</evidence>
<name>A0ABM2WUV2_MESAU</name>
<keyword evidence="7" id="KW-1185">Reference proteome</keyword>
<comment type="similarity">
    <text evidence="1">Belongs to the peptidase C48 family.</text>
</comment>
<dbReference type="Proteomes" id="UP000886700">
    <property type="component" value="Unplaced"/>
</dbReference>
<evidence type="ECO:0000313" key="8">
    <source>
        <dbReference type="RefSeq" id="XP_040594500.1"/>
    </source>
</evidence>
<dbReference type="PROSITE" id="PS50600">
    <property type="entry name" value="ULP_PROTEASE"/>
    <property type="match status" value="1"/>
</dbReference>
<feature type="region of interest" description="Disordered" evidence="5">
    <location>
        <begin position="1"/>
        <end position="227"/>
    </location>
</feature>
<feature type="compositionally biased region" description="Basic and acidic residues" evidence="5">
    <location>
        <begin position="1"/>
        <end position="13"/>
    </location>
</feature>
<keyword evidence="4" id="KW-0788">Thiol protease</keyword>
<evidence type="ECO:0000256" key="2">
    <source>
        <dbReference type="ARBA" id="ARBA00022670"/>
    </source>
</evidence>
<accession>A0ABM2WUV2</accession>
<dbReference type="GeneID" id="101836932"/>
<feature type="compositionally biased region" description="Basic and acidic residues" evidence="5">
    <location>
        <begin position="153"/>
        <end position="178"/>
    </location>
</feature>
<feature type="compositionally biased region" description="Polar residues" evidence="5">
    <location>
        <begin position="180"/>
        <end position="194"/>
    </location>
</feature>
<dbReference type="Gene3D" id="3.40.395.10">
    <property type="entry name" value="Adenoviral Proteinase, Chain A"/>
    <property type="match status" value="1"/>
</dbReference>
<evidence type="ECO:0000256" key="5">
    <source>
        <dbReference type="SAM" id="MobiDB-lite"/>
    </source>
</evidence>
<feature type="compositionally biased region" description="Basic and acidic residues" evidence="5">
    <location>
        <begin position="24"/>
        <end position="47"/>
    </location>
</feature>
<proteinExistence type="inferred from homology"/>
<dbReference type="InterPro" id="IPR003653">
    <property type="entry name" value="Peptidase_C48_C"/>
</dbReference>
<dbReference type="RefSeq" id="XP_040594500.1">
    <property type="nucleotide sequence ID" value="XM_040738566.1"/>
</dbReference>
<dbReference type="Pfam" id="PF02902">
    <property type="entry name" value="Peptidase_C48"/>
    <property type="match status" value="1"/>
</dbReference>
<evidence type="ECO:0000313" key="7">
    <source>
        <dbReference type="Proteomes" id="UP000886700"/>
    </source>
</evidence>
<evidence type="ECO:0000259" key="6">
    <source>
        <dbReference type="PROSITE" id="PS50600"/>
    </source>
</evidence>
<reference evidence="8" key="1">
    <citation type="submission" date="2025-08" db="UniProtKB">
        <authorList>
            <consortium name="RefSeq"/>
        </authorList>
    </citation>
    <scope>IDENTIFICATION</scope>
    <source>
        <tissue evidence="8">Liver</tissue>
    </source>
</reference>
<evidence type="ECO:0000256" key="1">
    <source>
        <dbReference type="ARBA" id="ARBA00005234"/>
    </source>
</evidence>
<feature type="domain" description="Ubiquitin-like protease family profile" evidence="6">
    <location>
        <begin position="309"/>
        <end position="473"/>
    </location>
</feature>
<feature type="compositionally biased region" description="Basic and acidic residues" evidence="5">
    <location>
        <begin position="201"/>
        <end position="227"/>
    </location>
</feature>
<dbReference type="SUPFAM" id="SSF54001">
    <property type="entry name" value="Cysteine proteinases"/>
    <property type="match status" value="1"/>
</dbReference>
<protein>
    <submittedName>
        <fullName evidence="8">Sentrin-specific protease 2-like</fullName>
    </submittedName>
</protein>
<dbReference type="PANTHER" id="PTHR12606">
    <property type="entry name" value="SENTRIN/SUMO-SPECIFIC PROTEASE"/>
    <property type="match status" value="1"/>
</dbReference>
<feature type="compositionally biased region" description="Basic and acidic residues" evidence="5">
    <location>
        <begin position="56"/>
        <end position="93"/>
    </location>
</feature>
<dbReference type="PANTHER" id="PTHR12606:SF9">
    <property type="entry name" value="SUMO_SENTRIN SPECIFIC PEPTIDASE 2-LIKE 1-RELATED"/>
    <property type="match status" value="1"/>
</dbReference>
<dbReference type="InterPro" id="IPR038765">
    <property type="entry name" value="Papain-like_cys_pep_sf"/>
</dbReference>
<gene>
    <name evidence="8" type="primary">LOC101836932</name>
</gene>